<dbReference type="CDD" id="cd00009">
    <property type="entry name" value="AAA"/>
    <property type="match status" value="1"/>
</dbReference>
<dbReference type="InterPro" id="IPR027417">
    <property type="entry name" value="P-loop_NTPase"/>
</dbReference>
<evidence type="ECO:0000256" key="3">
    <source>
        <dbReference type="ARBA" id="ARBA00022840"/>
    </source>
</evidence>
<dbReference type="Gene3D" id="1.10.8.60">
    <property type="match status" value="1"/>
</dbReference>
<proteinExistence type="predicted"/>
<dbReference type="SUPFAM" id="SSF48019">
    <property type="entry name" value="post-AAA+ oligomerization domain-like"/>
    <property type="match status" value="1"/>
</dbReference>
<dbReference type="SUPFAM" id="SSF52540">
    <property type="entry name" value="P-loop containing nucleoside triphosphate hydrolases"/>
    <property type="match status" value="1"/>
</dbReference>
<dbReference type="GO" id="GO:0031391">
    <property type="term" value="C:Elg1 RFC-like complex"/>
    <property type="evidence" value="ECO:0007669"/>
    <property type="project" value="TreeGrafter"/>
</dbReference>
<evidence type="ECO:0000313" key="5">
    <source>
        <dbReference type="EMBL" id="GMM53112.1"/>
    </source>
</evidence>
<dbReference type="InterPro" id="IPR050238">
    <property type="entry name" value="DNA_Rep/Repair_Clamp_Loader"/>
</dbReference>
<keyword evidence="6" id="KW-1185">Reference proteome</keyword>
<keyword evidence="1" id="KW-0235">DNA replication</keyword>
<evidence type="ECO:0000256" key="2">
    <source>
        <dbReference type="ARBA" id="ARBA00022741"/>
    </source>
</evidence>
<dbReference type="Gene3D" id="1.20.272.10">
    <property type="match status" value="1"/>
</dbReference>
<dbReference type="Proteomes" id="UP001362899">
    <property type="component" value="Unassembled WGS sequence"/>
</dbReference>
<dbReference type="GO" id="GO:0006271">
    <property type="term" value="P:DNA strand elongation involved in DNA replication"/>
    <property type="evidence" value="ECO:0007669"/>
    <property type="project" value="UniProtKB-ARBA"/>
</dbReference>
<sequence length="347" mass="38753">MSLWVHEFRPSNFAELDLNERLTDNLRQLCTEEELPHLLLYGPPGSGKQTRVGACLQELFGAGSRRIKIESRQLDAGGSKKLEITMVSSVYHVEITPSEAGNQDRFVVQELLKEIAQTQQIDQNAKHRYKVVVINEADHLTREAQAALRRTMEIYTSNLRIVMVATSLSPIMEPIRSRTLLVRVPAPSEDEIAKVLQSIAAAKRVSVQSDAVLHKIAATSQRNMRKAILMLEAMYAQNEQLTESAVVPLADWEAVIKKEAFEIVKSPTTSKLAEVRGTNYELLSHCIPPQIILRTLLLQILPLVDAKAAPGIIEAAALFDHRIRLGTKAIFHLEAFVARVMNVLSSR</sequence>
<dbReference type="GO" id="GO:0031390">
    <property type="term" value="C:Ctf18 RFC-like complex"/>
    <property type="evidence" value="ECO:0007669"/>
    <property type="project" value="TreeGrafter"/>
</dbReference>
<dbReference type="Pfam" id="PF22534">
    <property type="entry name" value="RFC_C"/>
    <property type="match status" value="1"/>
</dbReference>
<organism evidence="5 6">
    <name type="scientific">Starmerella bacillaris</name>
    <name type="common">Yeast</name>
    <name type="synonym">Candida zemplinina</name>
    <dbReference type="NCBI Taxonomy" id="1247836"/>
    <lineage>
        <taxon>Eukaryota</taxon>
        <taxon>Fungi</taxon>
        <taxon>Dikarya</taxon>
        <taxon>Ascomycota</taxon>
        <taxon>Saccharomycotina</taxon>
        <taxon>Dipodascomycetes</taxon>
        <taxon>Dipodascales</taxon>
        <taxon>Trichomonascaceae</taxon>
        <taxon>Starmerella</taxon>
    </lineage>
</organism>
<dbReference type="GO" id="GO:0003689">
    <property type="term" value="F:DNA clamp loader activity"/>
    <property type="evidence" value="ECO:0007669"/>
    <property type="project" value="TreeGrafter"/>
</dbReference>
<dbReference type="CDD" id="cd18140">
    <property type="entry name" value="HLD_clamp_RFC"/>
    <property type="match status" value="1"/>
</dbReference>
<evidence type="ECO:0000259" key="4">
    <source>
        <dbReference type="SMART" id="SM00382"/>
    </source>
</evidence>
<comment type="caution">
    <text evidence="5">The sequence shown here is derived from an EMBL/GenBank/DDBJ whole genome shotgun (WGS) entry which is preliminary data.</text>
</comment>
<protein>
    <submittedName>
        <fullName evidence="5">Replication factor C subunit 5</fullName>
    </submittedName>
</protein>
<keyword evidence="3" id="KW-0067">ATP-binding</keyword>
<dbReference type="EMBL" id="BTGC01000008">
    <property type="protein sequence ID" value="GMM53112.1"/>
    <property type="molecule type" value="Genomic_DNA"/>
</dbReference>
<dbReference type="AlphaFoldDB" id="A0AAV5RPS2"/>
<dbReference type="GO" id="GO:0005663">
    <property type="term" value="C:DNA replication factor C complex"/>
    <property type="evidence" value="ECO:0007669"/>
    <property type="project" value="TreeGrafter"/>
</dbReference>
<dbReference type="Pfam" id="PF13177">
    <property type="entry name" value="DNA_pol3_delta2"/>
    <property type="match status" value="1"/>
</dbReference>
<dbReference type="GO" id="GO:0005524">
    <property type="term" value="F:ATP binding"/>
    <property type="evidence" value="ECO:0007669"/>
    <property type="project" value="UniProtKB-KW"/>
</dbReference>
<name>A0AAV5RPS2_STABA</name>
<dbReference type="GO" id="GO:0003677">
    <property type="term" value="F:DNA binding"/>
    <property type="evidence" value="ECO:0007669"/>
    <property type="project" value="InterPro"/>
</dbReference>
<dbReference type="InterPro" id="IPR047854">
    <property type="entry name" value="RFC_lid"/>
</dbReference>
<dbReference type="GO" id="GO:0006281">
    <property type="term" value="P:DNA repair"/>
    <property type="evidence" value="ECO:0007669"/>
    <property type="project" value="TreeGrafter"/>
</dbReference>
<evidence type="ECO:0000256" key="1">
    <source>
        <dbReference type="ARBA" id="ARBA00022705"/>
    </source>
</evidence>
<dbReference type="Pfam" id="PF21960">
    <property type="entry name" value="RCF1-5-like_lid"/>
    <property type="match status" value="1"/>
</dbReference>
<dbReference type="FunFam" id="1.10.8.60:FF:000030">
    <property type="entry name" value="replication factor C subunit 3"/>
    <property type="match status" value="1"/>
</dbReference>
<dbReference type="PANTHER" id="PTHR11669">
    <property type="entry name" value="REPLICATION FACTOR C / DNA POLYMERASE III GAMMA-TAU SUBUNIT"/>
    <property type="match status" value="1"/>
</dbReference>
<dbReference type="PANTHER" id="PTHR11669:SF1">
    <property type="entry name" value="REPLICATION FACTOR C SUBUNIT 3"/>
    <property type="match status" value="1"/>
</dbReference>
<dbReference type="InterPro" id="IPR008921">
    <property type="entry name" value="DNA_pol3_clamp-load_cplx_C"/>
</dbReference>
<dbReference type="FunFam" id="3.40.50.300:FF:000136">
    <property type="entry name" value="Replication factor C subunit 5"/>
    <property type="match status" value="1"/>
</dbReference>
<accession>A0AAV5RPS2</accession>
<gene>
    <name evidence="5" type="ORF">DASB73_040750</name>
</gene>
<evidence type="ECO:0000313" key="6">
    <source>
        <dbReference type="Proteomes" id="UP001362899"/>
    </source>
</evidence>
<feature type="domain" description="AAA+ ATPase" evidence="4">
    <location>
        <begin position="34"/>
        <end position="186"/>
    </location>
</feature>
<dbReference type="InterPro" id="IPR003593">
    <property type="entry name" value="AAA+_ATPase"/>
</dbReference>
<keyword evidence="2" id="KW-0547">Nucleotide-binding</keyword>
<reference evidence="5 6" key="1">
    <citation type="journal article" date="2023" name="Elife">
        <title>Identification of key yeast species and microbe-microbe interactions impacting larval growth of Drosophila in the wild.</title>
        <authorList>
            <person name="Mure A."/>
            <person name="Sugiura Y."/>
            <person name="Maeda R."/>
            <person name="Honda K."/>
            <person name="Sakurai N."/>
            <person name="Takahashi Y."/>
            <person name="Watada M."/>
            <person name="Katoh T."/>
            <person name="Gotoh A."/>
            <person name="Gotoh Y."/>
            <person name="Taniguchi I."/>
            <person name="Nakamura K."/>
            <person name="Hayashi T."/>
            <person name="Katayama T."/>
            <person name="Uemura T."/>
            <person name="Hattori Y."/>
        </authorList>
    </citation>
    <scope>NUCLEOTIDE SEQUENCE [LARGE SCALE GENOMIC DNA]</scope>
    <source>
        <strain evidence="5 6">SB-73</strain>
    </source>
</reference>
<dbReference type="GO" id="GO:0031389">
    <property type="term" value="C:Rad17 RFC-like complex"/>
    <property type="evidence" value="ECO:0007669"/>
    <property type="project" value="TreeGrafter"/>
</dbReference>
<dbReference type="Gene3D" id="3.40.50.300">
    <property type="entry name" value="P-loop containing nucleotide triphosphate hydrolases"/>
    <property type="match status" value="1"/>
</dbReference>
<dbReference type="SMART" id="SM00382">
    <property type="entry name" value="AAA"/>
    <property type="match status" value="1"/>
</dbReference>